<dbReference type="InterPro" id="IPR053925">
    <property type="entry name" value="RecX_HTH_3rd"/>
</dbReference>
<dbReference type="Proteomes" id="UP001078443">
    <property type="component" value="Unassembled WGS sequence"/>
</dbReference>
<feature type="domain" description="RecX second three-helical" evidence="7">
    <location>
        <begin position="109"/>
        <end position="146"/>
    </location>
</feature>
<feature type="domain" description="RecX third three-helical" evidence="8">
    <location>
        <begin position="232"/>
        <end position="278"/>
    </location>
</feature>
<keyword evidence="6" id="KW-0175">Coiled coil</keyword>
<protein>
    <recommendedName>
        <fullName evidence="3 5">Regulatory protein RecX</fullName>
    </recommendedName>
</protein>
<evidence type="ECO:0000256" key="2">
    <source>
        <dbReference type="ARBA" id="ARBA00009695"/>
    </source>
</evidence>
<evidence type="ECO:0000313" key="10">
    <source>
        <dbReference type="EMBL" id="MCY6482832.1"/>
    </source>
</evidence>
<dbReference type="PANTHER" id="PTHR33602:SF1">
    <property type="entry name" value="REGULATORY PROTEIN RECX FAMILY PROTEIN"/>
    <property type="match status" value="1"/>
</dbReference>
<comment type="subcellular location">
    <subcellularLocation>
        <location evidence="1 5">Cytoplasm</location>
    </subcellularLocation>
</comment>
<comment type="similarity">
    <text evidence="2 5">Belongs to the RecX family.</text>
</comment>
<evidence type="ECO:0000259" key="7">
    <source>
        <dbReference type="Pfam" id="PF02631"/>
    </source>
</evidence>
<comment type="caution">
    <text evidence="10">The sequence shown here is derived from an EMBL/GenBank/DDBJ whole genome shotgun (WGS) entry which is preliminary data.</text>
</comment>
<reference evidence="10" key="1">
    <citation type="submission" date="2022-12" db="EMBL/GenBank/DDBJ databases">
        <authorList>
            <person name="Wang J."/>
        </authorList>
    </citation>
    <scope>NUCLEOTIDE SEQUENCE</scope>
    <source>
        <strain evidence="10">HY-45-18</strain>
    </source>
</reference>
<evidence type="ECO:0000313" key="11">
    <source>
        <dbReference type="Proteomes" id="UP001078443"/>
    </source>
</evidence>
<dbReference type="InterPro" id="IPR053924">
    <property type="entry name" value="RecX_HTH_2nd"/>
</dbReference>
<evidence type="ECO:0000259" key="9">
    <source>
        <dbReference type="Pfam" id="PF21982"/>
    </source>
</evidence>
<dbReference type="InterPro" id="IPR003783">
    <property type="entry name" value="Regulatory_RecX"/>
</dbReference>
<sequence length="285" mass="34062">MKRTITKIEIGKKNKDRVNVFLDGEFTFACSSDLVYYYKLKKDEKIDLEILKEVIYEDNYLKAKNTALKILEKSYKTEKEISDKLIKKEFEEKVVARVMVFLKEYNFVDDCKYADMFIREKISSSGKSKMKFMLLKKGISKELIDEKFKNIDCSLEKDAAFKLAQKKYNIIKKSENNYMKTYKKIGNYLASRGFDYNIINNVLTEVVNEEHDSKECSKKNYEQIEEEHNIHLEELYNLAKKRYNIICKSEKDNIKIYRKLSQYLLRRGYKWENVKKILKEIVQES</sequence>
<comment type="function">
    <text evidence="5">Modulates RecA activity.</text>
</comment>
<keyword evidence="4 5" id="KW-0963">Cytoplasm</keyword>
<accession>A0ABT4CVJ3</accession>
<dbReference type="Gene3D" id="1.10.10.10">
    <property type="entry name" value="Winged helix-like DNA-binding domain superfamily/Winged helix DNA-binding domain"/>
    <property type="match status" value="4"/>
</dbReference>
<dbReference type="PANTHER" id="PTHR33602">
    <property type="entry name" value="REGULATORY PROTEIN RECX FAMILY PROTEIN"/>
    <property type="match status" value="1"/>
</dbReference>
<dbReference type="NCBIfam" id="NF010732">
    <property type="entry name" value="PRK14134.1"/>
    <property type="match status" value="1"/>
</dbReference>
<evidence type="ECO:0000256" key="3">
    <source>
        <dbReference type="ARBA" id="ARBA00018111"/>
    </source>
</evidence>
<organism evidence="10 11">
    <name type="scientific">Clostridium aestuarii</name>
    <dbReference type="NCBI Taxonomy" id="338193"/>
    <lineage>
        <taxon>Bacteria</taxon>
        <taxon>Bacillati</taxon>
        <taxon>Bacillota</taxon>
        <taxon>Clostridia</taxon>
        <taxon>Eubacteriales</taxon>
        <taxon>Clostridiaceae</taxon>
        <taxon>Clostridium</taxon>
    </lineage>
</organism>
<evidence type="ECO:0000256" key="1">
    <source>
        <dbReference type="ARBA" id="ARBA00004496"/>
    </source>
</evidence>
<feature type="coiled-coil region" evidence="6">
    <location>
        <begin position="207"/>
        <end position="234"/>
    </location>
</feature>
<proteinExistence type="inferred from homology"/>
<dbReference type="EMBL" id="JAPQER010000001">
    <property type="protein sequence ID" value="MCY6482832.1"/>
    <property type="molecule type" value="Genomic_DNA"/>
</dbReference>
<evidence type="ECO:0000259" key="8">
    <source>
        <dbReference type="Pfam" id="PF21981"/>
    </source>
</evidence>
<dbReference type="InterPro" id="IPR053926">
    <property type="entry name" value="RecX_HTH_1st"/>
</dbReference>
<dbReference type="Pfam" id="PF21981">
    <property type="entry name" value="RecX_HTH3"/>
    <property type="match status" value="2"/>
</dbReference>
<dbReference type="Pfam" id="PF21982">
    <property type="entry name" value="RecX_HTH1"/>
    <property type="match status" value="1"/>
</dbReference>
<feature type="domain" description="RecX first three-helical" evidence="9">
    <location>
        <begin position="63"/>
        <end position="102"/>
    </location>
</feature>
<dbReference type="InterPro" id="IPR036388">
    <property type="entry name" value="WH-like_DNA-bd_sf"/>
</dbReference>
<name>A0ABT4CVJ3_9CLOT</name>
<dbReference type="RefSeq" id="WP_268039101.1">
    <property type="nucleotide sequence ID" value="NZ_JAPQER010000001.1"/>
</dbReference>
<keyword evidence="11" id="KW-1185">Reference proteome</keyword>
<dbReference type="NCBIfam" id="NF001058">
    <property type="entry name" value="PRK00117.4-1"/>
    <property type="match status" value="1"/>
</dbReference>
<dbReference type="HAMAP" id="MF_01114">
    <property type="entry name" value="RecX"/>
    <property type="match status" value="1"/>
</dbReference>
<evidence type="ECO:0000256" key="4">
    <source>
        <dbReference type="ARBA" id="ARBA00022490"/>
    </source>
</evidence>
<dbReference type="Pfam" id="PF02631">
    <property type="entry name" value="RecX_HTH2"/>
    <property type="match status" value="1"/>
</dbReference>
<gene>
    <name evidence="5 10" type="primary">recX</name>
    <name evidence="10" type="ORF">OW763_00500</name>
</gene>
<feature type="domain" description="RecX third three-helical" evidence="8">
    <location>
        <begin position="158"/>
        <end position="203"/>
    </location>
</feature>
<evidence type="ECO:0000256" key="6">
    <source>
        <dbReference type="SAM" id="Coils"/>
    </source>
</evidence>
<evidence type="ECO:0000256" key="5">
    <source>
        <dbReference type="HAMAP-Rule" id="MF_01114"/>
    </source>
</evidence>